<dbReference type="InterPro" id="IPR001732">
    <property type="entry name" value="UDP-Glc/GDP-Man_DH_N"/>
</dbReference>
<dbReference type="EMBL" id="JBBHLI010000003">
    <property type="protein sequence ID" value="MEK9500666.1"/>
    <property type="molecule type" value="Genomic_DNA"/>
</dbReference>
<name>A0ABU9E7G7_9BACT</name>
<dbReference type="NCBIfam" id="TIGR03026">
    <property type="entry name" value="NDP-sugDHase"/>
    <property type="match status" value="1"/>
</dbReference>
<dbReference type="SMART" id="SM00984">
    <property type="entry name" value="UDPG_MGDP_dh_C"/>
    <property type="match status" value="1"/>
</dbReference>
<comment type="similarity">
    <text evidence="3">Belongs to the UDP-glucose/GDP-mannose dehydrogenase family.</text>
</comment>
<proteinExistence type="inferred from homology"/>
<keyword evidence="1" id="KW-0560">Oxidoreductase</keyword>
<dbReference type="InterPro" id="IPR036220">
    <property type="entry name" value="UDP-Glc/GDP-Man_DH_C_sf"/>
</dbReference>
<dbReference type="PANTHER" id="PTHR43491">
    <property type="entry name" value="UDP-N-ACETYL-D-MANNOSAMINE DEHYDROGENASE"/>
    <property type="match status" value="1"/>
</dbReference>
<dbReference type="InterPro" id="IPR017476">
    <property type="entry name" value="UDP-Glc/GDP-Man"/>
</dbReference>
<protein>
    <submittedName>
        <fullName evidence="5">Nucleotide sugar dehydrogenase</fullName>
    </submittedName>
</protein>
<organism evidence="5 6">
    <name type="scientific">Gaopeijia maritima</name>
    <dbReference type="NCBI Taxonomy" id="3119007"/>
    <lineage>
        <taxon>Bacteria</taxon>
        <taxon>Pseudomonadati</taxon>
        <taxon>Gemmatimonadota</taxon>
        <taxon>Longimicrobiia</taxon>
        <taxon>Gaopeijiales</taxon>
        <taxon>Gaopeijiaceae</taxon>
        <taxon>Gaopeijia</taxon>
    </lineage>
</organism>
<dbReference type="Proteomes" id="UP001484239">
    <property type="component" value="Unassembled WGS sequence"/>
</dbReference>
<evidence type="ECO:0000313" key="6">
    <source>
        <dbReference type="Proteomes" id="UP001484239"/>
    </source>
</evidence>
<dbReference type="PIRSF" id="PIRSF500136">
    <property type="entry name" value="UDP_ManNAc_DH"/>
    <property type="match status" value="1"/>
</dbReference>
<dbReference type="InterPro" id="IPR014027">
    <property type="entry name" value="UDP-Glc/GDP-Man_DH_C"/>
</dbReference>
<keyword evidence="6" id="KW-1185">Reference proteome</keyword>
<dbReference type="InterPro" id="IPR008927">
    <property type="entry name" value="6-PGluconate_DH-like_C_sf"/>
</dbReference>
<evidence type="ECO:0000256" key="2">
    <source>
        <dbReference type="ARBA" id="ARBA00023027"/>
    </source>
</evidence>
<feature type="domain" description="UDP-glucose/GDP-mannose dehydrogenase C-terminal" evidence="4">
    <location>
        <begin position="335"/>
        <end position="430"/>
    </location>
</feature>
<reference evidence="5 6" key="1">
    <citation type="submission" date="2024-02" db="EMBL/GenBank/DDBJ databases">
        <title>A novel Gemmatimonadota bacterium.</title>
        <authorList>
            <person name="Du Z.-J."/>
            <person name="Ye Y.-Q."/>
        </authorList>
    </citation>
    <scope>NUCLEOTIDE SEQUENCE [LARGE SCALE GENOMIC DNA]</scope>
    <source>
        <strain evidence="5 6">DH-20</strain>
    </source>
</reference>
<evidence type="ECO:0000256" key="1">
    <source>
        <dbReference type="ARBA" id="ARBA00023002"/>
    </source>
</evidence>
<evidence type="ECO:0000313" key="5">
    <source>
        <dbReference type="EMBL" id="MEK9500666.1"/>
    </source>
</evidence>
<dbReference type="InterPro" id="IPR028359">
    <property type="entry name" value="UDP_ManNAc/GlcNAc_DH"/>
</dbReference>
<dbReference type="SUPFAM" id="SSF48179">
    <property type="entry name" value="6-phosphogluconate dehydrogenase C-terminal domain-like"/>
    <property type="match status" value="1"/>
</dbReference>
<dbReference type="InterPro" id="IPR014026">
    <property type="entry name" value="UDP-Glc/GDP-Man_DH_dimer"/>
</dbReference>
<dbReference type="Pfam" id="PF03721">
    <property type="entry name" value="UDPG_MGDP_dh_N"/>
    <property type="match status" value="1"/>
</dbReference>
<dbReference type="InterPro" id="IPR036291">
    <property type="entry name" value="NAD(P)-bd_dom_sf"/>
</dbReference>
<comment type="caution">
    <text evidence="5">The sequence shown here is derived from an EMBL/GenBank/DDBJ whole genome shotgun (WGS) entry which is preliminary data.</text>
</comment>
<gene>
    <name evidence="5" type="ORF">WI372_06725</name>
</gene>
<dbReference type="SUPFAM" id="SSF51735">
    <property type="entry name" value="NAD(P)-binding Rossmann-fold domains"/>
    <property type="match status" value="1"/>
</dbReference>
<dbReference type="PANTHER" id="PTHR43491:SF1">
    <property type="entry name" value="UDP-N-ACETYL-D-MANNOSAMINE DEHYDROGENASE"/>
    <property type="match status" value="1"/>
</dbReference>
<dbReference type="RefSeq" id="WP_405279969.1">
    <property type="nucleotide sequence ID" value="NZ_CP144380.1"/>
</dbReference>
<dbReference type="Pfam" id="PF00984">
    <property type="entry name" value="UDPG_MGDP_dh"/>
    <property type="match status" value="1"/>
</dbReference>
<evidence type="ECO:0000256" key="3">
    <source>
        <dbReference type="PIRNR" id="PIRNR000124"/>
    </source>
</evidence>
<sequence length="452" mass="49176">MSTQSDSVAAVESRMKDGQPLLGIVGLGYVGLPLVVECAEAGLTVLGFDVNEEVAALINRGESHIQDVPADQVARLVEAGRISATTDMSRLRECDAISICVPTPLSKTRDPDVSYILSATTAVAEGLRAGQVVVLESTTYPGTTRELVLPELEKTGLKVGEDFFLCFSPERVDPGNATWQTRNTPKVIGGITEACTRVGTALYERFIDTMVPVSSAEAAELTKILENTFRAVNIGMVNETALIADRLGVDVWEVIEAAATKPFGFMKFTPGPGLGGHCIPVDPHYLAWRMKELNYRTRFIELASEVNGEMPYFVREKVRDALNSVTKPVRGSKILVLGVAYKRDIEDVRESPALDILRLLREDGADLSYHDPYVPSLVHEGLDLESVELTDAALDDSDAVLIVTDHTDTDYARVVERARIVVDTRNVTSSVLPSSRRSQPQGWIVKCEGAAS</sequence>
<evidence type="ECO:0000259" key="4">
    <source>
        <dbReference type="SMART" id="SM00984"/>
    </source>
</evidence>
<keyword evidence="2" id="KW-0520">NAD</keyword>
<dbReference type="Gene3D" id="3.40.50.720">
    <property type="entry name" value="NAD(P)-binding Rossmann-like Domain"/>
    <property type="match status" value="2"/>
</dbReference>
<dbReference type="SUPFAM" id="SSF52413">
    <property type="entry name" value="UDP-glucose/GDP-mannose dehydrogenase C-terminal domain"/>
    <property type="match status" value="1"/>
</dbReference>
<dbReference type="Pfam" id="PF03720">
    <property type="entry name" value="UDPG_MGDP_dh_C"/>
    <property type="match status" value="1"/>
</dbReference>
<accession>A0ABU9E7G7</accession>
<dbReference type="PIRSF" id="PIRSF000124">
    <property type="entry name" value="UDPglc_GDPman_dh"/>
    <property type="match status" value="1"/>
</dbReference>